<dbReference type="GO" id="GO:0004423">
    <property type="term" value="F:iduronate-2-sulfatase activity"/>
    <property type="evidence" value="ECO:0007669"/>
    <property type="project" value="InterPro"/>
</dbReference>
<dbReference type="Pfam" id="PF00884">
    <property type="entry name" value="Sulfatase"/>
    <property type="match status" value="1"/>
</dbReference>
<dbReference type="OrthoDB" id="9763552at2"/>
<dbReference type="PANTHER" id="PTHR45953">
    <property type="entry name" value="IDURONATE 2-SULFATASE"/>
    <property type="match status" value="1"/>
</dbReference>
<dbReference type="SUPFAM" id="SSF53649">
    <property type="entry name" value="Alkaline phosphatase-like"/>
    <property type="match status" value="1"/>
</dbReference>
<reference evidence="8 9" key="1">
    <citation type="submission" date="2018-03" db="EMBL/GenBank/DDBJ databases">
        <title>Genomic Encyclopedia of Archaeal and Bacterial Type Strains, Phase II (KMG-II): from individual species to whole genera.</title>
        <authorList>
            <person name="Goeker M."/>
        </authorList>
    </citation>
    <scope>NUCLEOTIDE SEQUENCE [LARGE SCALE GENOMIC DNA]</scope>
    <source>
        <strain evidence="8 9">DSM 100346</strain>
    </source>
</reference>
<dbReference type="CDD" id="cd16030">
    <property type="entry name" value="iduronate-2-sulfatase"/>
    <property type="match status" value="1"/>
</dbReference>
<comment type="cofactor">
    <cofactor evidence="1">
        <name>Ca(2+)</name>
        <dbReference type="ChEBI" id="CHEBI:29108"/>
    </cofactor>
</comment>
<keyword evidence="4" id="KW-0732">Signal</keyword>
<evidence type="ECO:0000259" key="7">
    <source>
        <dbReference type="Pfam" id="PF00884"/>
    </source>
</evidence>
<sequence length="495" mass="56117">MKKYLLPGFGVLLLICSFAVPEKKEKKPNVLFIFVDDLRPDLACYGNKEIYSPNIDQLAKEGALFTNQYVTVPTCGASRYSLLTGQLPRRTEHLSNSAFEKLMKPGVKTSTAETFVDQFRRNGYRTVGLGKISHSADGYVYGYTEPKSDRLEMPQSWDEMLFDSGHWKTGWNAFFAYADGASRMTKDKQVKPYEKGKVGDQGYPDGLTAQLAVDKLQELAKSDQPFFLGVGFFKPHLPFNAPQKYWDLYDEDSISLTPSPNLPAHVHPASLHESGEFNQYALGEEKASLDKPVSDAYARKVKHGYYACVSYTDALVGKVLGQLKTLGLDDNTVVVLWGDHGWHLGDDRVWGKHTIFERSLRSALIIKAPEGLSGIQRDEIVSAIDIYPTLMELCKLEKPQHLDGKSMNLLLKQKAAPQWDNRAFSYFKNGITLRDKDYRYTKYFRNQMPNIELYDHRSDPFENTNIAASNPKVIAQMEKKWRVGDTGIFKNKENK</sequence>
<dbReference type="Gene3D" id="3.40.720.10">
    <property type="entry name" value="Alkaline Phosphatase, subunit A"/>
    <property type="match status" value="1"/>
</dbReference>
<evidence type="ECO:0000256" key="2">
    <source>
        <dbReference type="ARBA" id="ARBA00008779"/>
    </source>
</evidence>
<dbReference type="GO" id="GO:0046872">
    <property type="term" value="F:metal ion binding"/>
    <property type="evidence" value="ECO:0007669"/>
    <property type="project" value="UniProtKB-KW"/>
</dbReference>
<protein>
    <submittedName>
        <fullName evidence="8">Arylsulfatase A-like enzyme</fullName>
    </submittedName>
</protein>
<evidence type="ECO:0000256" key="5">
    <source>
        <dbReference type="ARBA" id="ARBA00022801"/>
    </source>
</evidence>
<dbReference type="InterPro" id="IPR035874">
    <property type="entry name" value="IDS"/>
</dbReference>
<organism evidence="8 9">
    <name type="scientific">Dyadobacter jejuensis</name>
    <dbReference type="NCBI Taxonomy" id="1082580"/>
    <lineage>
        <taxon>Bacteria</taxon>
        <taxon>Pseudomonadati</taxon>
        <taxon>Bacteroidota</taxon>
        <taxon>Cytophagia</taxon>
        <taxon>Cytophagales</taxon>
        <taxon>Spirosomataceae</taxon>
        <taxon>Dyadobacter</taxon>
    </lineage>
</organism>
<name>A0A316ARW1_9BACT</name>
<evidence type="ECO:0000256" key="6">
    <source>
        <dbReference type="ARBA" id="ARBA00022837"/>
    </source>
</evidence>
<accession>A0A316ARW1</accession>
<keyword evidence="3" id="KW-0479">Metal-binding</keyword>
<dbReference type="InterPro" id="IPR017850">
    <property type="entry name" value="Alkaline_phosphatase_core_sf"/>
</dbReference>
<keyword evidence="9" id="KW-1185">Reference proteome</keyword>
<dbReference type="RefSeq" id="WP_109672652.1">
    <property type="nucleotide sequence ID" value="NZ_QGDT01000001.1"/>
</dbReference>
<evidence type="ECO:0000256" key="4">
    <source>
        <dbReference type="ARBA" id="ARBA00022729"/>
    </source>
</evidence>
<feature type="domain" description="Sulfatase N-terminal" evidence="7">
    <location>
        <begin position="28"/>
        <end position="393"/>
    </location>
</feature>
<keyword evidence="6" id="KW-0106">Calcium</keyword>
<dbReference type="InterPro" id="IPR000917">
    <property type="entry name" value="Sulfatase_N"/>
</dbReference>
<evidence type="ECO:0000313" key="8">
    <source>
        <dbReference type="EMBL" id="PWJ60433.1"/>
    </source>
</evidence>
<evidence type="ECO:0000256" key="3">
    <source>
        <dbReference type="ARBA" id="ARBA00022723"/>
    </source>
</evidence>
<evidence type="ECO:0000256" key="1">
    <source>
        <dbReference type="ARBA" id="ARBA00001913"/>
    </source>
</evidence>
<dbReference type="EMBL" id="QGDT01000001">
    <property type="protein sequence ID" value="PWJ60433.1"/>
    <property type="molecule type" value="Genomic_DNA"/>
</dbReference>
<comment type="similarity">
    <text evidence="2">Belongs to the sulfatase family.</text>
</comment>
<dbReference type="AlphaFoldDB" id="A0A316ARW1"/>
<dbReference type="GO" id="GO:0005737">
    <property type="term" value="C:cytoplasm"/>
    <property type="evidence" value="ECO:0007669"/>
    <property type="project" value="TreeGrafter"/>
</dbReference>
<keyword evidence="5" id="KW-0378">Hydrolase</keyword>
<proteinExistence type="inferred from homology"/>
<gene>
    <name evidence="8" type="ORF">CLV98_101617</name>
</gene>
<comment type="caution">
    <text evidence="8">The sequence shown here is derived from an EMBL/GenBank/DDBJ whole genome shotgun (WGS) entry which is preliminary data.</text>
</comment>
<dbReference type="Proteomes" id="UP000245880">
    <property type="component" value="Unassembled WGS sequence"/>
</dbReference>
<dbReference type="PANTHER" id="PTHR45953:SF1">
    <property type="entry name" value="IDURONATE 2-SULFATASE"/>
    <property type="match status" value="1"/>
</dbReference>
<evidence type="ECO:0000313" key="9">
    <source>
        <dbReference type="Proteomes" id="UP000245880"/>
    </source>
</evidence>